<evidence type="ECO:0000256" key="4">
    <source>
        <dbReference type="SAM" id="SignalP"/>
    </source>
</evidence>
<organism evidence="5 6">
    <name type="scientific">Panagrolaimus davidi</name>
    <dbReference type="NCBI Taxonomy" id="227884"/>
    <lineage>
        <taxon>Eukaryota</taxon>
        <taxon>Metazoa</taxon>
        <taxon>Ecdysozoa</taxon>
        <taxon>Nematoda</taxon>
        <taxon>Chromadorea</taxon>
        <taxon>Rhabditida</taxon>
        <taxon>Tylenchina</taxon>
        <taxon>Panagrolaimomorpha</taxon>
        <taxon>Panagrolaimoidea</taxon>
        <taxon>Panagrolaimidae</taxon>
        <taxon>Panagrolaimus</taxon>
    </lineage>
</organism>
<dbReference type="PRINTS" id="PR00301">
    <property type="entry name" value="HEATSHOCK70"/>
</dbReference>
<evidence type="ECO:0000313" key="6">
    <source>
        <dbReference type="WBParaSite" id="PDA_v2.g26415.t1"/>
    </source>
</evidence>
<keyword evidence="5" id="KW-1185">Reference proteome</keyword>
<dbReference type="InterPro" id="IPR013126">
    <property type="entry name" value="Hsp_70_fam"/>
</dbReference>
<keyword evidence="2" id="KW-0547">Nucleotide-binding</keyword>
<feature type="signal peptide" evidence="4">
    <location>
        <begin position="1"/>
        <end position="21"/>
    </location>
</feature>
<dbReference type="PANTHER" id="PTHR19375">
    <property type="entry name" value="HEAT SHOCK PROTEIN 70KDA"/>
    <property type="match status" value="1"/>
</dbReference>
<sequence>MMISFLLFIAGAFVIFFKARFQNQKLLAEDKQYEEVKNEISFAHCKHIPMEEKFNTQLCHDRSRELAFAWRYYKNNSTDDDTCFDIFEQVDCHTYLIQNNSLQNYTRPQKFLMCQGLFNVSINDTKEENVVWGPQILDLTPYLNNILHSSELFVKCPVCKLGHISYYSLKKQGGGNENKNECYQPIETTAPGWPAIAEMCDKQMTSNITDVDQGQKLNFFITSLFSQYFFYNYEFLEKNPTNLQLENVKVKWWYPDVLFGYHEYVTRFELFKRRMKVGYSKFGESLVSAITILPSNFNDLESNVNVDAIYGDKIVVLTRKMAKMYYIISEVVKAGINVFIGKSSVATFIFVYKKSIIGEIYKVENGEFCLIERIVKRFLVLKENEAALCSVIDLIKSQLVQGYKHSDVNIVFFDYNVNDINQGNLRDYFVIKRNNLNEDELIHAGALFKAKEDISGNVISFVDTTRTPNYHPLTEAFGIDLGTSRSALAVHRFYENADILDVVPDQKDAECLLYSWVAFDQKDQKYICGKTVYERFKTKGEYIVYDCKKIIGKAYDEIVLDKHWKFKIIDNQKGGVEIKVKSKNESGKDVDKLVTPEEVYAIMLQRFQSNATNIVSKSIKKAVFTIPSKFTQKQKNAMKEAAKLANIEVLRFLPEPTAAALSYCSEMERKLHDNEKLFVFDLGGGTFDISIFKVEETKLIELCQHSNVKLGGSNFDKILFNYANDAFLKEHELDLTGKENDLVIKSNVAKEALTESESTNINFQKNKNDNGVDGDEDDVDVHITREKFQELSVSLLDELKEDVDKALQKAHLNANDITLVIKVGGSCAMPMIKSLIAEKFPNSEVTFKDPQHYLYIVAKGAALYAASILPQKKVRTDFIKNHWPL</sequence>
<evidence type="ECO:0000256" key="3">
    <source>
        <dbReference type="ARBA" id="ARBA00022840"/>
    </source>
</evidence>
<dbReference type="GO" id="GO:0140662">
    <property type="term" value="F:ATP-dependent protein folding chaperone"/>
    <property type="evidence" value="ECO:0007669"/>
    <property type="project" value="InterPro"/>
</dbReference>
<reference evidence="6" key="1">
    <citation type="submission" date="2022-11" db="UniProtKB">
        <authorList>
            <consortium name="WormBaseParasite"/>
        </authorList>
    </citation>
    <scope>IDENTIFICATION</scope>
</reference>
<dbReference type="GO" id="GO:0005524">
    <property type="term" value="F:ATP binding"/>
    <property type="evidence" value="ECO:0007669"/>
    <property type="project" value="UniProtKB-KW"/>
</dbReference>
<evidence type="ECO:0000256" key="1">
    <source>
        <dbReference type="ARBA" id="ARBA00007381"/>
    </source>
</evidence>
<comment type="similarity">
    <text evidence="1">Belongs to the heat shock protein 70 family.</text>
</comment>
<evidence type="ECO:0000256" key="2">
    <source>
        <dbReference type="ARBA" id="ARBA00022741"/>
    </source>
</evidence>
<dbReference type="GO" id="GO:0006950">
    <property type="term" value="P:response to stress"/>
    <property type="evidence" value="ECO:0007669"/>
    <property type="project" value="UniProtKB-ARBA"/>
</dbReference>
<dbReference type="Gene3D" id="3.30.420.40">
    <property type="match status" value="2"/>
</dbReference>
<dbReference type="Gene3D" id="3.90.640.10">
    <property type="entry name" value="Actin, Chain A, domain 4"/>
    <property type="match status" value="1"/>
</dbReference>
<dbReference type="PROSITE" id="PS00329">
    <property type="entry name" value="HSP70_2"/>
    <property type="match status" value="1"/>
</dbReference>
<protein>
    <submittedName>
        <fullName evidence="6">Heat shock protein 70</fullName>
    </submittedName>
</protein>
<dbReference type="Proteomes" id="UP000887578">
    <property type="component" value="Unplaced"/>
</dbReference>
<keyword evidence="3" id="KW-0067">ATP-binding</keyword>
<dbReference type="WBParaSite" id="PDA_v2.g26415.t1">
    <property type="protein sequence ID" value="PDA_v2.g26415.t1"/>
    <property type="gene ID" value="PDA_v2.g26415"/>
</dbReference>
<dbReference type="SUPFAM" id="SSF53067">
    <property type="entry name" value="Actin-like ATPase domain"/>
    <property type="match status" value="2"/>
</dbReference>
<keyword evidence="4" id="KW-0732">Signal</keyword>
<dbReference type="Pfam" id="PF00012">
    <property type="entry name" value="HSP70"/>
    <property type="match status" value="1"/>
</dbReference>
<evidence type="ECO:0000313" key="5">
    <source>
        <dbReference type="Proteomes" id="UP000887578"/>
    </source>
</evidence>
<dbReference type="AlphaFoldDB" id="A0A914Q528"/>
<accession>A0A914Q528</accession>
<dbReference type="PROSITE" id="PS00297">
    <property type="entry name" value="HSP70_1"/>
    <property type="match status" value="1"/>
</dbReference>
<dbReference type="InterPro" id="IPR018181">
    <property type="entry name" value="Heat_shock_70_CS"/>
</dbReference>
<proteinExistence type="inferred from homology"/>
<dbReference type="InterPro" id="IPR043129">
    <property type="entry name" value="ATPase_NBD"/>
</dbReference>
<name>A0A914Q528_9BILA</name>
<feature type="chain" id="PRO_5036746707" evidence="4">
    <location>
        <begin position="22"/>
        <end position="885"/>
    </location>
</feature>